<dbReference type="OrthoDB" id="1427164at2"/>
<keyword evidence="2" id="KW-0732">Signal</keyword>
<reference evidence="3 4" key="1">
    <citation type="submission" date="2018-07" db="EMBL/GenBank/DDBJ databases">
        <title>Dyadobacter roseus sp. nov., isolated from rose rhizosphere soil.</title>
        <authorList>
            <person name="Chen L."/>
        </authorList>
    </citation>
    <scope>NUCLEOTIDE SEQUENCE [LARGE SCALE GENOMIC DNA]</scope>
    <source>
        <strain evidence="3 4">RS19</strain>
    </source>
</reference>
<feature type="transmembrane region" description="Helical" evidence="1">
    <location>
        <begin position="62"/>
        <end position="83"/>
    </location>
</feature>
<evidence type="ECO:0000256" key="1">
    <source>
        <dbReference type="SAM" id="Phobius"/>
    </source>
</evidence>
<protein>
    <submittedName>
        <fullName evidence="3">Uncharacterized protein</fullName>
    </submittedName>
</protein>
<evidence type="ECO:0000313" key="4">
    <source>
        <dbReference type="Proteomes" id="UP000256373"/>
    </source>
</evidence>
<feature type="transmembrane region" description="Helical" evidence="1">
    <location>
        <begin position="123"/>
        <end position="142"/>
    </location>
</feature>
<dbReference type="AlphaFoldDB" id="A0A3D8YDC9"/>
<dbReference type="Proteomes" id="UP000256373">
    <property type="component" value="Unassembled WGS sequence"/>
</dbReference>
<keyword evidence="1" id="KW-0472">Membrane</keyword>
<name>A0A3D8YDC9_9BACT</name>
<comment type="caution">
    <text evidence="3">The sequence shown here is derived from an EMBL/GenBank/DDBJ whole genome shotgun (WGS) entry which is preliminary data.</text>
</comment>
<accession>A0A3D8YDC9</accession>
<organism evidence="3 4">
    <name type="scientific">Dyadobacter luteus</name>
    <dbReference type="NCBI Taxonomy" id="2259619"/>
    <lineage>
        <taxon>Bacteria</taxon>
        <taxon>Pseudomonadati</taxon>
        <taxon>Bacteroidota</taxon>
        <taxon>Cytophagia</taxon>
        <taxon>Cytophagales</taxon>
        <taxon>Spirosomataceae</taxon>
        <taxon>Dyadobacter</taxon>
    </lineage>
</organism>
<keyword evidence="1" id="KW-1133">Transmembrane helix</keyword>
<keyword evidence="1" id="KW-0812">Transmembrane</keyword>
<proteinExistence type="predicted"/>
<dbReference type="RefSeq" id="WP_115830760.1">
    <property type="nucleotide sequence ID" value="NZ_QNUL01000006.1"/>
</dbReference>
<gene>
    <name evidence="3" type="ORF">DSL64_10670</name>
</gene>
<feature type="chain" id="PRO_5017674228" evidence="2">
    <location>
        <begin position="20"/>
        <end position="145"/>
    </location>
</feature>
<evidence type="ECO:0000313" key="3">
    <source>
        <dbReference type="EMBL" id="REA62108.1"/>
    </source>
</evidence>
<keyword evidence="4" id="KW-1185">Reference proteome</keyword>
<feature type="signal peptide" evidence="2">
    <location>
        <begin position="1"/>
        <end position="19"/>
    </location>
</feature>
<evidence type="ECO:0000256" key="2">
    <source>
        <dbReference type="SAM" id="SignalP"/>
    </source>
</evidence>
<dbReference type="EMBL" id="QNUL01000006">
    <property type="protein sequence ID" value="REA62108.1"/>
    <property type="molecule type" value="Genomic_DNA"/>
</dbReference>
<sequence length="145" mass="15735">MKLLLPVFTLFLLSLTANAQDFAPDSSVTTQKEQLYTFAPTENLSVKGQIDAEKNYKKYKGAATGTLIASLVSPLVGLIPAIATSATTPKLQNLGYPDETLFRQGEYHAAYTKKAKKIKQKKVWTNWGIGFGVNLVIVVIAASGK</sequence>